<dbReference type="InParanoid" id="A0A0H2SF88"/>
<comment type="subcellular location">
    <subcellularLocation>
        <location evidence="1">Cytoplasm</location>
        <location evidence="1">Cytosol</location>
    </subcellularLocation>
</comment>
<dbReference type="AlphaFoldDB" id="A0A0H2SF88"/>
<gene>
    <name evidence="11" type="ORF">SCHPADRAFT_824242</name>
</gene>
<evidence type="ECO:0000256" key="2">
    <source>
        <dbReference type="ARBA" id="ARBA00007251"/>
    </source>
</evidence>
<proteinExistence type="inferred from homology"/>
<dbReference type="InterPro" id="IPR037171">
    <property type="entry name" value="NagB/RpiA_transferase-like"/>
</dbReference>
<dbReference type="InterPro" id="IPR042529">
    <property type="entry name" value="IF_2B-like_C"/>
</dbReference>
<evidence type="ECO:0000256" key="9">
    <source>
        <dbReference type="RuleBase" id="RU003814"/>
    </source>
</evidence>
<feature type="region of interest" description="Disordered" evidence="10">
    <location>
        <begin position="1"/>
        <end position="99"/>
    </location>
</feature>
<evidence type="ECO:0000313" key="12">
    <source>
        <dbReference type="Proteomes" id="UP000053477"/>
    </source>
</evidence>
<dbReference type="FunCoup" id="A0A0H2SF88">
    <property type="interactions" value="526"/>
</dbReference>
<dbReference type="GO" id="GO:0003743">
    <property type="term" value="F:translation initiation factor activity"/>
    <property type="evidence" value="ECO:0007669"/>
    <property type="project" value="UniProtKB-KW"/>
</dbReference>
<keyword evidence="4" id="KW-0396">Initiation factor</keyword>
<name>A0A0H2SF88_9AGAM</name>
<dbReference type="InterPro" id="IPR000649">
    <property type="entry name" value="IF-2B-related"/>
</dbReference>
<comment type="subunit">
    <text evidence="8">Component of the translation initiation factor 2B (eIF2B) complex which is a heterodecamer of two sets of five different subunits: alpha, beta, gamma, delta and epsilon. Subunits alpha, beta and delta comprise a regulatory subcomplex and subunits epsilon and gamma comprise a catalytic subcomplex. Within the complex, the hexameric regulatory complex resides at the center, with the two heterodimeric catalytic subcomplexes bound on opposite sides.</text>
</comment>
<dbReference type="Gene3D" id="3.40.50.10470">
    <property type="entry name" value="Translation initiation factor eif-2b, domain 2"/>
    <property type="match status" value="1"/>
</dbReference>
<keyword evidence="3" id="KW-0963">Cytoplasm</keyword>
<dbReference type="Pfam" id="PF01008">
    <property type="entry name" value="IF-2B"/>
    <property type="match status" value="1"/>
</dbReference>
<protein>
    <recommendedName>
        <fullName evidence="6">Translation initiation factor eIF2B subunit delta</fullName>
    </recommendedName>
    <alternativeName>
        <fullName evidence="7">eIF2B GDP-GTP exchange factor subunit delta</fullName>
    </alternativeName>
</protein>
<dbReference type="GO" id="GO:0005829">
    <property type="term" value="C:cytosol"/>
    <property type="evidence" value="ECO:0007669"/>
    <property type="project" value="UniProtKB-SubCell"/>
</dbReference>
<dbReference type="STRING" id="27342.A0A0H2SF88"/>
<accession>A0A0H2SF88</accession>
<dbReference type="SUPFAM" id="SSF100950">
    <property type="entry name" value="NagB/RpiA/CoA transferase-like"/>
    <property type="match status" value="1"/>
</dbReference>
<evidence type="ECO:0000313" key="11">
    <source>
        <dbReference type="EMBL" id="KLO15756.1"/>
    </source>
</evidence>
<dbReference type="Proteomes" id="UP000053477">
    <property type="component" value="Unassembled WGS sequence"/>
</dbReference>
<evidence type="ECO:0000256" key="8">
    <source>
        <dbReference type="ARBA" id="ARBA00046432"/>
    </source>
</evidence>
<evidence type="ECO:0000256" key="1">
    <source>
        <dbReference type="ARBA" id="ARBA00004514"/>
    </source>
</evidence>
<evidence type="ECO:0000256" key="5">
    <source>
        <dbReference type="ARBA" id="ARBA00022917"/>
    </source>
</evidence>
<dbReference type="PANTHER" id="PTHR10233">
    <property type="entry name" value="TRANSLATION INITIATION FACTOR EIF-2B"/>
    <property type="match status" value="1"/>
</dbReference>
<dbReference type="OrthoDB" id="10254737at2759"/>
<feature type="compositionally biased region" description="Basic and acidic residues" evidence="10">
    <location>
        <begin position="1"/>
        <end position="22"/>
    </location>
</feature>
<evidence type="ECO:0000256" key="7">
    <source>
        <dbReference type="ARBA" id="ARBA00044356"/>
    </source>
</evidence>
<dbReference type="PANTHER" id="PTHR10233:SF14">
    <property type="entry name" value="TRANSLATION INITIATION FACTOR EIF-2B SUBUNIT DELTA"/>
    <property type="match status" value="1"/>
</dbReference>
<evidence type="ECO:0000256" key="10">
    <source>
        <dbReference type="SAM" id="MobiDB-lite"/>
    </source>
</evidence>
<organism evidence="11 12">
    <name type="scientific">Schizopora paradoxa</name>
    <dbReference type="NCBI Taxonomy" id="27342"/>
    <lineage>
        <taxon>Eukaryota</taxon>
        <taxon>Fungi</taxon>
        <taxon>Dikarya</taxon>
        <taxon>Basidiomycota</taxon>
        <taxon>Agaricomycotina</taxon>
        <taxon>Agaricomycetes</taxon>
        <taxon>Hymenochaetales</taxon>
        <taxon>Schizoporaceae</taxon>
        <taxon>Schizopora</taxon>
    </lineage>
</organism>
<evidence type="ECO:0000256" key="3">
    <source>
        <dbReference type="ARBA" id="ARBA00022490"/>
    </source>
</evidence>
<reference evidence="11 12" key="1">
    <citation type="submission" date="2015-04" db="EMBL/GenBank/DDBJ databases">
        <title>Complete genome sequence of Schizopora paradoxa KUC8140, a cosmopolitan wood degrader in East Asia.</title>
        <authorList>
            <consortium name="DOE Joint Genome Institute"/>
            <person name="Min B."/>
            <person name="Park H."/>
            <person name="Jang Y."/>
            <person name="Kim J.-J."/>
            <person name="Kim K.H."/>
            <person name="Pangilinan J."/>
            <person name="Lipzen A."/>
            <person name="Riley R."/>
            <person name="Grigoriev I.V."/>
            <person name="Spatafora J.W."/>
            <person name="Choi I.-G."/>
        </authorList>
    </citation>
    <scope>NUCLEOTIDE SEQUENCE [LARGE SCALE GENOMIC DNA]</scope>
    <source>
        <strain evidence="11 12">KUC8140</strain>
    </source>
</reference>
<dbReference type="EMBL" id="KQ085925">
    <property type="protein sequence ID" value="KLO15756.1"/>
    <property type="molecule type" value="Genomic_DNA"/>
</dbReference>
<comment type="similarity">
    <text evidence="2 9">Belongs to the eIF-2B alpha/beta/delta subunits family.</text>
</comment>
<keyword evidence="12" id="KW-1185">Reference proteome</keyword>
<feature type="compositionally biased region" description="Polar residues" evidence="10">
    <location>
        <begin position="46"/>
        <end position="57"/>
    </location>
</feature>
<sequence>MTRAERRELQEKQRAAKKEKEAAAPAGDGAGGKGKAKAGASSAKATTSQNAQPSGTPSKDAGRDAPGSQDPDGPRGQRIFSHFGSQKPPSSGKTPSSDPIHPAVIRLGLQFSEFKIVGANARCIATLTALRNVIQDYSTPANTTLSRHLEKHLGPQITHLVSARPMAVTMGNAIRQLKKYISECDIDLPDKDAKDLLCDKIDTYIRDRIVLADQVIVENAVKKINDGDTVLTYARSSAVQKILLGAHGEGKNISVVVVDSRPLLEGKNLLSVLTNAGIPCTYMLLPSLGSYLSSHSGNISSVLLGAHSIHADGAVFSRSGTALVAMMARTHTIPVLVACETYKFSEAVVLDGFTKNELGDLSVFPPYPSVIPNSKLLRERSPNSKLELFNPLYDLTSAKDITAVVTEVGIIPASSISLIPLALGR</sequence>
<evidence type="ECO:0000256" key="6">
    <source>
        <dbReference type="ARBA" id="ARBA00044147"/>
    </source>
</evidence>
<keyword evidence="5" id="KW-0648">Protein biosynthesis</keyword>
<evidence type="ECO:0000256" key="4">
    <source>
        <dbReference type="ARBA" id="ARBA00022540"/>
    </source>
</evidence>
<feature type="compositionally biased region" description="Polar residues" evidence="10">
    <location>
        <begin position="83"/>
        <end position="97"/>
    </location>
</feature>